<keyword evidence="9" id="KW-0539">Nucleus</keyword>
<dbReference type="SUPFAM" id="SSF53613">
    <property type="entry name" value="Ribokinase-like"/>
    <property type="match status" value="1"/>
</dbReference>
<feature type="binding site" evidence="9">
    <location>
        <position position="347"/>
    </location>
    <ligand>
        <name>K(+)</name>
        <dbReference type="ChEBI" id="CHEBI:29103"/>
    </ligand>
</feature>
<evidence type="ECO:0000256" key="9">
    <source>
        <dbReference type="HAMAP-Rule" id="MF_03215"/>
    </source>
</evidence>
<feature type="binding site" evidence="9">
    <location>
        <position position="164"/>
    </location>
    <ligand>
        <name>substrate</name>
    </ligand>
</feature>
<keyword evidence="7 9" id="KW-0630">Potassium</keyword>
<dbReference type="GeneID" id="63794434"/>
<evidence type="ECO:0000313" key="12">
    <source>
        <dbReference type="Proteomes" id="UP000249363"/>
    </source>
</evidence>
<keyword evidence="4 9" id="KW-0418">Kinase</keyword>
<reference evidence="11 12" key="1">
    <citation type="journal article" date="2017" name="Biotechnol. Biofuels">
        <title>Differential beta-glucosidase expression as a function of carbon source availability in Talaromyces amestolkiae: a genomic and proteomic approach.</title>
        <authorList>
            <person name="de Eugenio L.I."/>
            <person name="Mendez-Liter J.A."/>
            <person name="Nieto-Dominguez M."/>
            <person name="Alonso L."/>
            <person name="Gil-Munoz J."/>
            <person name="Barriuso J."/>
            <person name="Prieto A."/>
            <person name="Martinez M.J."/>
        </authorList>
    </citation>
    <scope>NUCLEOTIDE SEQUENCE [LARGE SCALE GENOMIC DNA]</scope>
    <source>
        <strain evidence="11 12">CIB</strain>
    </source>
</reference>
<feature type="active site" description="Proton acceptor" evidence="9">
    <location>
        <position position="296"/>
    </location>
</feature>
<feature type="binding site" evidence="9">
    <location>
        <position position="332"/>
    </location>
    <ligand>
        <name>ATP</name>
        <dbReference type="ChEBI" id="CHEBI:30616"/>
    </ligand>
</feature>
<comment type="cofactor">
    <cofactor evidence="9">
        <name>Mg(2+)</name>
        <dbReference type="ChEBI" id="CHEBI:18420"/>
    </cofactor>
    <text evidence="9">Requires a divalent cation, most likely magnesium in vivo, as an electrophilic catalyst to aid phosphoryl group transfer. It is the chelate of the metal and the nucleotide that is the actual substrate.</text>
</comment>
<dbReference type="RefSeq" id="XP_040733722.1">
    <property type="nucleotide sequence ID" value="XM_040877670.1"/>
</dbReference>
<accession>A0A364L080</accession>
<evidence type="ECO:0000256" key="8">
    <source>
        <dbReference type="ARBA" id="ARBA00023277"/>
    </source>
</evidence>
<dbReference type="UniPathway" id="UPA00916">
    <property type="reaction ID" value="UER00889"/>
</dbReference>
<dbReference type="EMBL" id="MIKG01000009">
    <property type="protein sequence ID" value="RAO69206.1"/>
    <property type="molecule type" value="Genomic_DNA"/>
</dbReference>
<evidence type="ECO:0000256" key="3">
    <source>
        <dbReference type="ARBA" id="ARBA00022741"/>
    </source>
</evidence>
<dbReference type="Gene3D" id="3.40.1190.20">
    <property type="match status" value="1"/>
</dbReference>
<evidence type="ECO:0000256" key="6">
    <source>
        <dbReference type="ARBA" id="ARBA00022842"/>
    </source>
</evidence>
<feature type="binding site" evidence="9">
    <location>
        <position position="290"/>
    </location>
    <ligand>
        <name>K(+)</name>
        <dbReference type="ChEBI" id="CHEBI:29103"/>
    </ligand>
</feature>
<feature type="binding site" evidence="9">
    <location>
        <begin position="295"/>
        <end position="296"/>
    </location>
    <ligand>
        <name>ATP</name>
        <dbReference type="ChEBI" id="CHEBI:30616"/>
    </ligand>
</feature>
<evidence type="ECO:0000256" key="4">
    <source>
        <dbReference type="ARBA" id="ARBA00022777"/>
    </source>
</evidence>
<dbReference type="GO" id="GO:0005524">
    <property type="term" value="F:ATP binding"/>
    <property type="evidence" value="ECO:0007669"/>
    <property type="project" value="UniProtKB-UniRule"/>
</dbReference>
<evidence type="ECO:0000259" key="10">
    <source>
        <dbReference type="Pfam" id="PF00294"/>
    </source>
</evidence>
<dbReference type="EC" id="2.7.1.15" evidence="9"/>
<feature type="binding site" evidence="9">
    <location>
        <position position="292"/>
    </location>
    <ligand>
        <name>K(+)</name>
        <dbReference type="ChEBI" id="CHEBI:29103"/>
    </ligand>
</feature>
<evidence type="ECO:0000256" key="7">
    <source>
        <dbReference type="ARBA" id="ARBA00022958"/>
    </source>
</evidence>
<comment type="similarity">
    <text evidence="9">Belongs to the carbohydrate kinase PfkB family. Ribokinase subfamily.</text>
</comment>
<dbReference type="PRINTS" id="PR00990">
    <property type="entry name" value="RIBOKINASE"/>
</dbReference>
<dbReference type="CDD" id="cd01174">
    <property type="entry name" value="ribokinase"/>
    <property type="match status" value="1"/>
</dbReference>
<dbReference type="GO" id="GO:0046872">
    <property type="term" value="F:metal ion binding"/>
    <property type="evidence" value="ECO:0007669"/>
    <property type="project" value="UniProtKB-KW"/>
</dbReference>
<keyword evidence="8 9" id="KW-0119">Carbohydrate metabolism</keyword>
<feature type="binding site" evidence="9">
    <location>
        <position position="213"/>
    </location>
    <ligand>
        <name>ATP</name>
        <dbReference type="ChEBI" id="CHEBI:30616"/>
    </ligand>
</feature>
<gene>
    <name evidence="11" type="ORF">BHQ10_005218</name>
</gene>
<keyword evidence="1 9" id="KW-0808">Transferase</keyword>
<comment type="pathway">
    <text evidence="9">Carbohydrate metabolism; D-ribose degradation; D-ribose 5-phosphate from beta-D-ribopyranose: step 2/2.</text>
</comment>
<evidence type="ECO:0000313" key="11">
    <source>
        <dbReference type="EMBL" id="RAO69206.1"/>
    </source>
</evidence>
<dbReference type="OrthoDB" id="415590at2759"/>
<feature type="binding site" evidence="9">
    <location>
        <position position="341"/>
    </location>
    <ligand>
        <name>K(+)</name>
        <dbReference type="ChEBI" id="CHEBI:29103"/>
    </ligand>
</feature>
<comment type="function">
    <text evidence="9">Catalyzes the phosphorylation of ribose at O-5 in a reaction requiring ATP and magnesium. The resulting D-ribose-5-phosphate can then be used either for sythesis of nucleotides, histidine, and tryptophan, or as a component of the pentose phosphate pathway.</text>
</comment>
<dbReference type="GO" id="GO:0005737">
    <property type="term" value="C:cytoplasm"/>
    <property type="evidence" value="ECO:0007669"/>
    <property type="project" value="UniProtKB-SubCell"/>
</dbReference>
<keyword evidence="12" id="KW-1185">Reference proteome</keyword>
<dbReference type="InterPro" id="IPR002139">
    <property type="entry name" value="Ribo/fructo_kinase"/>
</dbReference>
<feature type="binding site" evidence="9">
    <location>
        <position position="343"/>
    </location>
    <ligand>
        <name>K(+)</name>
        <dbReference type="ChEBI" id="CHEBI:29103"/>
    </ligand>
</feature>
<feature type="domain" description="Carbohydrate kinase PfkB" evidence="10">
    <location>
        <begin position="4"/>
        <end position="349"/>
    </location>
</feature>
<keyword evidence="5 9" id="KW-0067">ATP-binding</keyword>
<dbReference type="AlphaFoldDB" id="A0A364L080"/>
<dbReference type="GO" id="GO:0005634">
    <property type="term" value="C:nucleus"/>
    <property type="evidence" value="ECO:0007669"/>
    <property type="project" value="UniProtKB-SubCell"/>
</dbReference>
<dbReference type="STRING" id="1196081.A0A364L080"/>
<comment type="activity regulation">
    <text evidence="9">Activated by a monovalent cation that binds near, but not in, the active site. The most likely occupant of the site in vivo is potassium. Ion binding induces a conformational change that may alter substrate affinity.</text>
</comment>
<dbReference type="InterPro" id="IPR011611">
    <property type="entry name" value="PfkB_dom"/>
</dbReference>
<feature type="binding site" evidence="9">
    <location>
        <position position="296"/>
    </location>
    <ligand>
        <name>substrate</name>
    </ligand>
</feature>
<evidence type="ECO:0000256" key="1">
    <source>
        <dbReference type="ARBA" id="ARBA00022679"/>
    </source>
</evidence>
<comment type="caution">
    <text evidence="11">The sequence shown here is derived from an EMBL/GenBank/DDBJ whole genome shotgun (WGS) entry which is preliminary data.</text>
</comment>
<protein>
    <recommendedName>
        <fullName evidence="9">Ribokinase</fullName>
        <shortName evidence="9">RK</shortName>
        <ecNumber evidence="9">2.7.1.15</ecNumber>
    </recommendedName>
</protein>
<dbReference type="PANTHER" id="PTHR10584">
    <property type="entry name" value="SUGAR KINASE"/>
    <property type="match status" value="1"/>
</dbReference>
<dbReference type="GO" id="GO:0019303">
    <property type="term" value="P:D-ribose catabolic process"/>
    <property type="evidence" value="ECO:0007669"/>
    <property type="project" value="UniProtKB-UniRule"/>
</dbReference>
<sequence length="359" mass="38837">MSSQICVVGSLNVDFTVTTHRCPGPGETITARSLSVSAGGKGANQAVACGRALFTSPSLQTQQNVTISMIGAVGSVDGHYRNLLQPMLEQSGVDTVDIEERLESQTGSATIIVEDAADGENRILVVPGANHEGMSDVQRIITCIQHRHKQRQPNTPNVIILQGEIPRETVLQLLEYFNNQKERSAHIIFNPAPVFPEGVPLRALSHTSVLVMNETEATQMERSIFGESSSVKYLSSEMDEPRLQELAKRFHDVADVWVVLITLGAKGVLFSTSTGRSGIVKGIAVKSVVDTTAAGDTFVGYFAVAFTRFLRTSSGKLEDFDMIVEQAVAEANFAAAVCVQRQGAAQSIPFAYEIKNRIE</sequence>
<dbReference type="GO" id="GO:0004747">
    <property type="term" value="F:ribokinase activity"/>
    <property type="evidence" value="ECO:0007669"/>
    <property type="project" value="UniProtKB-UniRule"/>
</dbReference>
<comment type="subunit">
    <text evidence="9">Homodimer.</text>
</comment>
<dbReference type="HAMAP" id="MF_01987">
    <property type="entry name" value="Ribokinase"/>
    <property type="match status" value="1"/>
</dbReference>
<evidence type="ECO:0000256" key="5">
    <source>
        <dbReference type="ARBA" id="ARBA00022840"/>
    </source>
</evidence>
<comment type="subcellular location">
    <subcellularLocation>
        <location evidence="9">Cytoplasm</location>
    </subcellularLocation>
    <subcellularLocation>
        <location evidence="9">Nucleus</location>
    </subcellularLocation>
</comment>
<dbReference type="InterPro" id="IPR029056">
    <property type="entry name" value="Ribokinase-like"/>
</dbReference>
<name>A0A364L080_TALAM</name>
<proteinExistence type="inferred from homology"/>
<feature type="binding site" evidence="9">
    <location>
        <begin position="12"/>
        <end position="14"/>
    </location>
    <ligand>
        <name>substrate</name>
    </ligand>
</feature>
<feature type="binding site" evidence="9">
    <location>
        <begin position="40"/>
        <end position="44"/>
    </location>
    <ligand>
        <name>substrate</name>
    </ligand>
</feature>
<keyword evidence="2 9" id="KW-0479">Metal-binding</keyword>
<dbReference type="Pfam" id="PF00294">
    <property type="entry name" value="PfkB"/>
    <property type="match status" value="1"/>
</dbReference>
<feature type="binding site" evidence="9">
    <location>
        <begin position="262"/>
        <end position="267"/>
    </location>
    <ligand>
        <name>ATP</name>
        <dbReference type="ChEBI" id="CHEBI:30616"/>
    </ligand>
</feature>
<keyword evidence="9" id="KW-0963">Cytoplasm</keyword>
<comment type="catalytic activity">
    <reaction evidence="9">
        <text>D-ribose + ATP = D-ribose 5-phosphate + ADP + H(+)</text>
        <dbReference type="Rhea" id="RHEA:13697"/>
        <dbReference type="ChEBI" id="CHEBI:15378"/>
        <dbReference type="ChEBI" id="CHEBI:30616"/>
        <dbReference type="ChEBI" id="CHEBI:47013"/>
        <dbReference type="ChEBI" id="CHEBI:78346"/>
        <dbReference type="ChEBI" id="CHEBI:456216"/>
        <dbReference type="EC" id="2.7.1.15"/>
    </reaction>
</comment>
<comment type="caution">
    <text evidence="9">Lacks conserved residue(s) required for the propagation of feature annotation.</text>
</comment>
<dbReference type="PANTHER" id="PTHR10584:SF166">
    <property type="entry name" value="RIBOKINASE"/>
    <property type="match status" value="1"/>
</dbReference>
<keyword evidence="3 9" id="KW-0547">Nucleotide-binding</keyword>
<dbReference type="InterPro" id="IPR011877">
    <property type="entry name" value="Ribokinase"/>
</dbReference>
<evidence type="ECO:0000256" key="2">
    <source>
        <dbReference type="ARBA" id="ARBA00022723"/>
    </source>
</evidence>
<dbReference type="Proteomes" id="UP000249363">
    <property type="component" value="Unassembled WGS sequence"/>
</dbReference>
<feature type="binding site" evidence="9">
    <location>
        <position position="338"/>
    </location>
    <ligand>
        <name>K(+)</name>
        <dbReference type="ChEBI" id="CHEBI:29103"/>
    </ligand>
</feature>
<organism evidence="11 12">
    <name type="scientific">Talaromyces amestolkiae</name>
    <dbReference type="NCBI Taxonomy" id="1196081"/>
    <lineage>
        <taxon>Eukaryota</taxon>
        <taxon>Fungi</taxon>
        <taxon>Dikarya</taxon>
        <taxon>Ascomycota</taxon>
        <taxon>Pezizomycotina</taxon>
        <taxon>Eurotiomycetes</taxon>
        <taxon>Eurotiomycetidae</taxon>
        <taxon>Eurotiales</taxon>
        <taxon>Trichocomaceae</taxon>
        <taxon>Talaromyces</taxon>
        <taxon>Talaromyces sect. Talaromyces</taxon>
    </lineage>
</organism>
<keyword evidence="6 9" id="KW-0460">Magnesium</keyword>